<dbReference type="EMBL" id="BRLB01000001">
    <property type="protein sequence ID" value="GKX28258.1"/>
    <property type="molecule type" value="Genomic_DNA"/>
</dbReference>
<keyword evidence="4" id="KW-1185">Reference proteome</keyword>
<evidence type="ECO:0000313" key="4">
    <source>
        <dbReference type="Proteomes" id="UP001144256"/>
    </source>
</evidence>
<dbReference type="PANTHER" id="PTHR11060">
    <property type="entry name" value="PROTEIN MEMO1"/>
    <property type="match status" value="1"/>
</dbReference>
<evidence type="ECO:0000256" key="1">
    <source>
        <dbReference type="ARBA" id="ARBA00006315"/>
    </source>
</evidence>
<accession>A0A9W5YBJ9</accession>
<comment type="similarity">
    <text evidence="1">Belongs to the MEMO1 family.</text>
</comment>
<keyword evidence="2" id="KW-0732">Signal</keyword>
<proteinExistence type="inferred from homology"/>
<dbReference type="Gene3D" id="3.40.830.10">
    <property type="entry name" value="LigB-like"/>
    <property type="match status" value="1"/>
</dbReference>
<name>A0A9W5YBJ9_9FIRM</name>
<gene>
    <name evidence="3" type="ORF">SH1V18_07380</name>
</gene>
<evidence type="ECO:0000256" key="2">
    <source>
        <dbReference type="SAM" id="SignalP"/>
    </source>
</evidence>
<dbReference type="PANTHER" id="PTHR11060:SF0">
    <property type="entry name" value="PROTEIN MEMO1"/>
    <property type="match status" value="1"/>
</dbReference>
<sequence>MKRTIISIIILITIMNLSACNSGIESSDDVINSNAEAIDIVIPQKTVDVKRPPSLDSSDFIDEISFIQSINESKLINDGDDDIIAGILPHHGVACNYIASLYKTIAENKQPDIVILIGPNHPGTGPRFQVGNFDFQTREGIIESESNIIKKLASKDNISFAIQEVFEKEHSVGIHMNYIKHYFDNAKVVPITIGETRNNDGITEVAEAIAKEIENKNYIIMASIDFSHYLTLEEANEKDEITKKIIEDSDVTKMLPLSNDHIDSPSSYALLIELLDQMNIEYECKINGHDNSANILDEKKVKETTSYFSVSYISNQ</sequence>
<dbReference type="Pfam" id="PF01875">
    <property type="entry name" value="Memo"/>
    <property type="match status" value="1"/>
</dbReference>
<dbReference type="Proteomes" id="UP001144256">
    <property type="component" value="Unassembled WGS sequence"/>
</dbReference>
<dbReference type="CDD" id="cd07361">
    <property type="entry name" value="MEMO_like"/>
    <property type="match status" value="1"/>
</dbReference>
<dbReference type="SUPFAM" id="SSF53213">
    <property type="entry name" value="LigB-like"/>
    <property type="match status" value="1"/>
</dbReference>
<evidence type="ECO:0008006" key="5">
    <source>
        <dbReference type="Google" id="ProtNLM"/>
    </source>
</evidence>
<dbReference type="RefSeq" id="WP_281812362.1">
    <property type="nucleotide sequence ID" value="NZ_BRLB01000001.1"/>
</dbReference>
<feature type="chain" id="PRO_5040966650" description="AmmeMemoRadiSam system protein B" evidence="2">
    <location>
        <begin position="20"/>
        <end position="316"/>
    </location>
</feature>
<reference evidence="3" key="1">
    <citation type="submission" date="2022-06" db="EMBL/GenBank/DDBJ databases">
        <title>Vallitalea longa sp. nov., an anaerobic bacterium isolated from marine sediment.</title>
        <authorList>
            <person name="Hirano S."/>
            <person name="Terahara T."/>
            <person name="Mori K."/>
            <person name="Hamada M."/>
            <person name="Matsumoto R."/>
            <person name="Kobayashi T."/>
        </authorList>
    </citation>
    <scope>NUCLEOTIDE SEQUENCE</scope>
    <source>
        <strain evidence="3">SH18-1</strain>
    </source>
</reference>
<evidence type="ECO:0000313" key="3">
    <source>
        <dbReference type="EMBL" id="GKX28258.1"/>
    </source>
</evidence>
<dbReference type="InterPro" id="IPR002737">
    <property type="entry name" value="MEMO1_fam"/>
</dbReference>
<protein>
    <recommendedName>
        <fullName evidence="5">AmmeMemoRadiSam system protein B</fullName>
    </recommendedName>
</protein>
<dbReference type="AlphaFoldDB" id="A0A9W5YBJ9"/>
<dbReference type="NCBIfam" id="TIGR04336">
    <property type="entry name" value="AmmeMemoSam_B"/>
    <property type="match status" value="1"/>
</dbReference>
<organism evidence="3 4">
    <name type="scientific">Vallitalea longa</name>
    <dbReference type="NCBI Taxonomy" id="2936439"/>
    <lineage>
        <taxon>Bacteria</taxon>
        <taxon>Bacillati</taxon>
        <taxon>Bacillota</taxon>
        <taxon>Clostridia</taxon>
        <taxon>Lachnospirales</taxon>
        <taxon>Vallitaleaceae</taxon>
        <taxon>Vallitalea</taxon>
    </lineage>
</organism>
<comment type="caution">
    <text evidence="3">The sequence shown here is derived from an EMBL/GenBank/DDBJ whole genome shotgun (WGS) entry which is preliminary data.</text>
</comment>
<feature type="signal peptide" evidence="2">
    <location>
        <begin position="1"/>
        <end position="19"/>
    </location>
</feature>